<evidence type="ECO:0000256" key="1">
    <source>
        <dbReference type="ARBA" id="ARBA00022490"/>
    </source>
</evidence>
<keyword evidence="9" id="KW-1185">Reference proteome</keyword>
<gene>
    <name evidence="6 8" type="primary">ruvA</name>
    <name evidence="8" type="ORF">Rai3103_13575</name>
</gene>
<feature type="domain" description="Helix-hairpin-helix DNA-binding motif class 1" evidence="7">
    <location>
        <begin position="107"/>
        <end position="126"/>
    </location>
</feature>
<sequence length="203" mass="21417">MIAHLTGTVTAVRPTSAVIDVGGLGLEVACTARALSRLRPGEPGHVETSLQVRQEVFTLFGFVDPTEREAFEMLLGVNSVGPKLALAILSLLEPATLVTAIRTEDIHGLTRVPGVGKKSAERILVELKDKIVRLGVEPEPGTPVSTGPDRPLWREQVSSGLQGLGWSAKDAEAACDTVEPLVAEDASLGVAQLMRAALQSLAK</sequence>
<dbReference type="AlphaFoldDB" id="A0A5Q2FCJ4"/>
<dbReference type="Proteomes" id="UP000386847">
    <property type="component" value="Chromosome"/>
</dbReference>
<comment type="subunit">
    <text evidence="6">Homotetramer. Forms an RuvA(8)-RuvB(12)-Holliday junction (HJ) complex. HJ DNA is sandwiched between 2 RuvA tetramers; dsDNA enters through RuvA and exits via RuvB. An RuvB hexamer assembles on each DNA strand where it exits the tetramer. Each RuvB hexamer is contacted by two RuvA subunits (via domain III) on 2 adjacent RuvB subunits; this complex drives branch migration. In the full resolvosome a probable DNA-RuvA(4)-RuvB(12)-RuvC(2) complex forms which resolves the HJ.</text>
</comment>
<dbReference type="GO" id="GO:0048476">
    <property type="term" value="C:Holliday junction resolvase complex"/>
    <property type="evidence" value="ECO:0007669"/>
    <property type="project" value="UniProtKB-UniRule"/>
</dbReference>
<dbReference type="InterPro" id="IPR003583">
    <property type="entry name" value="Hlx-hairpin-Hlx_DNA-bd_motif"/>
</dbReference>
<comment type="function">
    <text evidence="6">The RuvA-RuvB-RuvC complex processes Holliday junction (HJ) DNA during genetic recombination and DNA repair, while the RuvA-RuvB complex plays an important role in the rescue of blocked DNA replication forks via replication fork reversal (RFR). RuvA specifically binds to HJ cruciform DNA, conferring on it an open structure. The RuvB hexamer acts as an ATP-dependent pump, pulling dsDNA into and through the RuvAB complex. HJ branch migration allows RuvC to scan DNA until it finds its consensus sequence, where it cleaves and resolves the cruciform DNA.</text>
</comment>
<dbReference type="HAMAP" id="MF_00031">
    <property type="entry name" value="DNA_HJ_migration_RuvA"/>
    <property type="match status" value="1"/>
</dbReference>
<dbReference type="Gene3D" id="1.10.150.20">
    <property type="entry name" value="5' to 3' exonuclease, C-terminal subdomain"/>
    <property type="match status" value="1"/>
</dbReference>
<dbReference type="SMART" id="SM00278">
    <property type="entry name" value="HhH1"/>
    <property type="match status" value="2"/>
</dbReference>
<proteinExistence type="inferred from homology"/>
<dbReference type="EMBL" id="CP045725">
    <property type="protein sequence ID" value="QGF24509.1"/>
    <property type="molecule type" value="Genomic_DNA"/>
</dbReference>
<dbReference type="Pfam" id="PF01330">
    <property type="entry name" value="RuvA_N"/>
    <property type="match status" value="1"/>
</dbReference>
<dbReference type="SUPFAM" id="SSF46929">
    <property type="entry name" value="DNA helicase RuvA subunit, C-terminal domain"/>
    <property type="match status" value="1"/>
</dbReference>
<keyword evidence="5 6" id="KW-0234">DNA repair</keyword>
<accession>A0A5Q2FCJ4</accession>
<comment type="subcellular location">
    <subcellularLocation>
        <location evidence="6">Cytoplasm</location>
    </subcellularLocation>
</comment>
<feature type="region of interest" description="Domain III" evidence="6">
    <location>
        <begin position="146"/>
        <end position="203"/>
    </location>
</feature>
<dbReference type="KEGG" id="rain:Rai3103_13575"/>
<dbReference type="GO" id="GO:0009378">
    <property type="term" value="F:four-way junction helicase activity"/>
    <property type="evidence" value="ECO:0007669"/>
    <property type="project" value="InterPro"/>
</dbReference>
<keyword evidence="1 6" id="KW-0963">Cytoplasm</keyword>
<evidence type="ECO:0000259" key="7">
    <source>
        <dbReference type="SMART" id="SM00278"/>
    </source>
</evidence>
<dbReference type="InterPro" id="IPR011114">
    <property type="entry name" value="RuvA_C"/>
</dbReference>
<dbReference type="InterPro" id="IPR000085">
    <property type="entry name" value="RuvA"/>
</dbReference>
<dbReference type="GO" id="GO:0006281">
    <property type="term" value="P:DNA repair"/>
    <property type="evidence" value="ECO:0007669"/>
    <property type="project" value="UniProtKB-UniRule"/>
</dbReference>
<evidence type="ECO:0000256" key="3">
    <source>
        <dbReference type="ARBA" id="ARBA00023125"/>
    </source>
</evidence>
<comment type="similarity">
    <text evidence="6">Belongs to the RuvA family.</text>
</comment>
<dbReference type="SUPFAM" id="SSF47781">
    <property type="entry name" value="RuvA domain 2-like"/>
    <property type="match status" value="1"/>
</dbReference>
<evidence type="ECO:0000256" key="5">
    <source>
        <dbReference type="ARBA" id="ARBA00023204"/>
    </source>
</evidence>
<evidence type="ECO:0000256" key="6">
    <source>
        <dbReference type="HAMAP-Rule" id="MF_00031"/>
    </source>
</evidence>
<reference evidence="8 9" key="1">
    <citation type="submission" date="2019-10" db="EMBL/GenBank/DDBJ databases">
        <title>Genomic analysis of Raineyella sp. CBA3103.</title>
        <authorList>
            <person name="Roh S.W."/>
        </authorList>
    </citation>
    <scope>NUCLEOTIDE SEQUENCE [LARGE SCALE GENOMIC DNA]</scope>
    <source>
        <strain evidence="8 9">CBA3103</strain>
    </source>
</reference>
<evidence type="ECO:0000313" key="9">
    <source>
        <dbReference type="Proteomes" id="UP000386847"/>
    </source>
</evidence>
<keyword evidence="3 6" id="KW-0238">DNA-binding</keyword>
<comment type="caution">
    <text evidence="6">Lacks conserved residue(s) required for the propagation of feature annotation.</text>
</comment>
<name>A0A5Q2FCJ4_9ACTN</name>
<keyword evidence="2 6" id="KW-0227">DNA damage</keyword>
<dbReference type="GO" id="GO:0005524">
    <property type="term" value="F:ATP binding"/>
    <property type="evidence" value="ECO:0007669"/>
    <property type="project" value="InterPro"/>
</dbReference>
<dbReference type="GO" id="GO:0005737">
    <property type="term" value="C:cytoplasm"/>
    <property type="evidence" value="ECO:0007669"/>
    <property type="project" value="UniProtKB-SubCell"/>
</dbReference>
<comment type="domain">
    <text evidence="6">Has three domains with a flexible linker between the domains II and III and assumes an 'L' shape. Domain III is highly mobile and contacts RuvB.</text>
</comment>
<dbReference type="GO" id="GO:0006310">
    <property type="term" value="P:DNA recombination"/>
    <property type="evidence" value="ECO:0007669"/>
    <property type="project" value="UniProtKB-UniRule"/>
</dbReference>
<dbReference type="Gene3D" id="1.10.8.10">
    <property type="entry name" value="DNA helicase RuvA subunit, C-terminal domain"/>
    <property type="match status" value="1"/>
</dbReference>
<evidence type="ECO:0000256" key="2">
    <source>
        <dbReference type="ARBA" id="ARBA00022763"/>
    </source>
</evidence>
<organism evidence="8 9">
    <name type="scientific">Raineyella fluvialis</name>
    <dbReference type="NCBI Taxonomy" id="2662261"/>
    <lineage>
        <taxon>Bacteria</taxon>
        <taxon>Bacillati</taxon>
        <taxon>Actinomycetota</taxon>
        <taxon>Actinomycetes</taxon>
        <taxon>Propionibacteriales</taxon>
        <taxon>Propionibacteriaceae</taxon>
        <taxon>Raineyella</taxon>
    </lineage>
</organism>
<evidence type="ECO:0000313" key="8">
    <source>
        <dbReference type="EMBL" id="QGF24509.1"/>
    </source>
</evidence>
<dbReference type="Pfam" id="PF14520">
    <property type="entry name" value="HHH_5"/>
    <property type="match status" value="1"/>
</dbReference>
<dbReference type="InterPro" id="IPR013849">
    <property type="entry name" value="DNA_helicase_Holl-junc_RuvA_I"/>
</dbReference>
<protein>
    <recommendedName>
        <fullName evidence="6">Holliday junction branch migration complex subunit RuvA</fullName>
    </recommendedName>
</protein>
<evidence type="ECO:0000256" key="4">
    <source>
        <dbReference type="ARBA" id="ARBA00023172"/>
    </source>
</evidence>
<dbReference type="GO" id="GO:0000400">
    <property type="term" value="F:four-way junction DNA binding"/>
    <property type="evidence" value="ECO:0007669"/>
    <property type="project" value="UniProtKB-UniRule"/>
</dbReference>
<dbReference type="Pfam" id="PF07499">
    <property type="entry name" value="RuvA_C"/>
    <property type="match status" value="1"/>
</dbReference>
<dbReference type="SUPFAM" id="SSF50249">
    <property type="entry name" value="Nucleic acid-binding proteins"/>
    <property type="match status" value="1"/>
</dbReference>
<dbReference type="Gene3D" id="2.40.50.140">
    <property type="entry name" value="Nucleic acid-binding proteins"/>
    <property type="match status" value="1"/>
</dbReference>
<dbReference type="InterPro" id="IPR036267">
    <property type="entry name" value="RuvA_C_sf"/>
</dbReference>
<keyword evidence="4 6" id="KW-0233">DNA recombination</keyword>
<feature type="domain" description="Helix-hairpin-helix DNA-binding motif class 1" evidence="7">
    <location>
        <begin position="72"/>
        <end position="91"/>
    </location>
</feature>
<dbReference type="GO" id="GO:0009379">
    <property type="term" value="C:Holliday junction helicase complex"/>
    <property type="evidence" value="ECO:0007669"/>
    <property type="project" value="InterPro"/>
</dbReference>
<dbReference type="InterPro" id="IPR010994">
    <property type="entry name" value="RuvA_2-like"/>
</dbReference>
<dbReference type="NCBIfam" id="TIGR00084">
    <property type="entry name" value="ruvA"/>
    <property type="match status" value="1"/>
</dbReference>
<dbReference type="RefSeq" id="WP_153573038.1">
    <property type="nucleotide sequence ID" value="NZ_CP045725.1"/>
</dbReference>
<dbReference type="InterPro" id="IPR012340">
    <property type="entry name" value="NA-bd_OB-fold"/>
</dbReference>